<dbReference type="PANTHER" id="PTHR30329:SF21">
    <property type="entry name" value="LIPOPROTEIN YIAD-RELATED"/>
    <property type="match status" value="1"/>
</dbReference>
<gene>
    <name evidence="6" type="ORF">SAMN05216474_1530</name>
</gene>
<dbReference type="RefSeq" id="WP_090247836.1">
    <property type="nucleotide sequence ID" value="NZ_FPAS01000002.1"/>
</dbReference>
<dbReference type="InterPro" id="IPR036737">
    <property type="entry name" value="OmpA-like_sf"/>
</dbReference>
<dbReference type="InterPro" id="IPR006665">
    <property type="entry name" value="OmpA-like"/>
</dbReference>
<evidence type="ECO:0000256" key="3">
    <source>
        <dbReference type="ARBA" id="ARBA00023237"/>
    </source>
</evidence>
<feature type="domain" description="OmpA-like" evidence="5">
    <location>
        <begin position="436"/>
        <end position="557"/>
    </location>
</feature>
<dbReference type="InterPro" id="IPR050330">
    <property type="entry name" value="Bact_OuterMem_StrucFunc"/>
</dbReference>
<dbReference type="Proteomes" id="UP000236454">
    <property type="component" value="Unassembled WGS sequence"/>
</dbReference>
<dbReference type="STRING" id="477690.SAMN05216474_1530"/>
<protein>
    <submittedName>
        <fullName evidence="6">Outer membrane protein OmpA</fullName>
    </submittedName>
</protein>
<dbReference type="PROSITE" id="PS51123">
    <property type="entry name" value="OMPA_2"/>
    <property type="match status" value="2"/>
</dbReference>
<evidence type="ECO:0000256" key="2">
    <source>
        <dbReference type="ARBA" id="ARBA00023136"/>
    </source>
</evidence>
<evidence type="ECO:0000259" key="5">
    <source>
        <dbReference type="PROSITE" id="PS51123"/>
    </source>
</evidence>
<dbReference type="SUPFAM" id="SSF103088">
    <property type="entry name" value="OmpA-like"/>
    <property type="match status" value="2"/>
</dbReference>
<dbReference type="PANTHER" id="PTHR30329">
    <property type="entry name" value="STATOR ELEMENT OF FLAGELLAR MOTOR COMPLEX"/>
    <property type="match status" value="1"/>
</dbReference>
<dbReference type="InterPro" id="IPR029021">
    <property type="entry name" value="Prot-tyrosine_phosphatase-like"/>
</dbReference>
<dbReference type="GO" id="GO:0009279">
    <property type="term" value="C:cell outer membrane"/>
    <property type="evidence" value="ECO:0007669"/>
    <property type="project" value="UniProtKB-SubCell"/>
</dbReference>
<dbReference type="EMBL" id="FPAS01000002">
    <property type="protein sequence ID" value="SFT64681.1"/>
    <property type="molecule type" value="Genomic_DNA"/>
</dbReference>
<dbReference type="CDD" id="cd07185">
    <property type="entry name" value="OmpA_C-like"/>
    <property type="match status" value="2"/>
</dbReference>
<evidence type="ECO:0000313" key="7">
    <source>
        <dbReference type="Proteomes" id="UP000236454"/>
    </source>
</evidence>
<dbReference type="Gene3D" id="3.90.190.10">
    <property type="entry name" value="Protein tyrosine phosphatase superfamily"/>
    <property type="match status" value="1"/>
</dbReference>
<keyword evidence="2 4" id="KW-0472">Membrane</keyword>
<keyword evidence="7" id="KW-1185">Reference proteome</keyword>
<proteinExistence type="predicted"/>
<sequence>MRRISITFAFVISFLNVFGQDAISDSLALAQYQDSLAQRQAYIDSLLSVKPLFALSPEYYKERYNGGDLTYKITDNKGDGFDSLYGTRNLRPILYGVAYRGGANNYYHKENKRNNHNPLPDDGIRNLCVEGFSASIYLYQENFDTAPPVDSCACVHGGLNDMQYYQYDYFDNQHIYEMLKLVRNSAINDSVGPVYLHCWNGWHASGLLAALTLRQFCGMSKWDAINYWDINTDGANNSPRYQKIREIIKDFEPYPDLMISDSLGNRICPPMPEFIDSSEIHVEVEHLVYVPESIPVGFSIVLYNTSFASGQASFSNPDGNQDLQNLLTALKEQPELKVEIGGYTDNSGSYSKNVQISAQRAKFVYNWLLRKGIDQSRISYKGYGPAKPLYSNRYKSTRAGNRRIEVKVLEKKVDNMDVLVDQGETPVETKRKDSLETLKIGQSMVLSGVNFEPNQVVLTDSSKLYLDSLIVKIKALQGNGFKVEIGGHTDKSGLEELNILLSQQRAEAVYNYLIEKGVKAKYISWKGYGSEHPIESNKYQWGREINRRVEITLLSKANS</sequence>
<feature type="domain" description="OmpA-like" evidence="5">
    <location>
        <begin position="296"/>
        <end position="412"/>
    </location>
</feature>
<name>A0A1I6ZPY0_9FLAO</name>
<comment type="subcellular location">
    <subcellularLocation>
        <location evidence="1">Cell outer membrane</location>
    </subcellularLocation>
</comment>
<evidence type="ECO:0000256" key="4">
    <source>
        <dbReference type="PROSITE-ProRule" id="PRU00473"/>
    </source>
</evidence>
<dbReference type="OrthoDB" id="9782229at2"/>
<organism evidence="6 7">
    <name type="scientific">Lishizhenia tianjinensis</name>
    <dbReference type="NCBI Taxonomy" id="477690"/>
    <lineage>
        <taxon>Bacteria</taxon>
        <taxon>Pseudomonadati</taxon>
        <taxon>Bacteroidota</taxon>
        <taxon>Flavobacteriia</taxon>
        <taxon>Flavobacteriales</taxon>
        <taxon>Crocinitomicaceae</taxon>
        <taxon>Lishizhenia</taxon>
    </lineage>
</organism>
<accession>A0A1I6ZPY0</accession>
<reference evidence="6 7" key="1">
    <citation type="submission" date="2016-10" db="EMBL/GenBank/DDBJ databases">
        <authorList>
            <person name="de Groot N.N."/>
        </authorList>
    </citation>
    <scope>NUCLEOTIDE SEQUENCE [LARGE SCALE GENOMIC DNA]</scope>
    <source>
        <strain evidence="6 7">CGMCC 1.7005</strain>
    </source>
</reference>
<dbReference type="PRINTS" id="PR01021">
    <property type="entry name" value="OMPADOMAIN"/>
</dbReference>
<keyword evidence="3" id="KW-0998">Cell outer membrane</keyword>
<dbReference type="InterPro" id="IPR006664">
    <property type="entry name" value="OMP_bac"/>
</dbReference>
<evidence type="ECO:0000313" key="6">
    <source>
        <dbReference type="EMBL" id="SFT64681.1"/>
    </source>
</evidence>
<dbReference type="SUPFAM" id="SSF52799">
    <property type="entry name" value="(Phosphotyrosine protein) phosphatases II"/>
    <property type="match status" value="1"/>
</dbReference>
<dbReference type="AlphaFoldDB" id="A0A1I6ZPY0"/>
<dbReference type="Gene3D" id="3.30.1330.60">
    <property type="entry name" value="OmpA-like domain"/>
    <property type="match status" value="2"/>
</dbReference>
<evidence type="ECO:0000256" key="1">
    <source>
        <dbReference type="ARBA" id="ARBA00004442"/>
    </source>
</evidence>
<dbReference type="Pfam" id="PF00691">
    <property type="entry name" value="OmpA"/>
    <property type="match status" value="2"/>
</dbReference>